<organism evidence="2 3">
    <name type="scientific">Crocosphaera chwakensis CCY0110</name>
    <dbReference type="NCBI Taxonomy" id="391612"/>
    <lineage>
        <taxon>Bacteria</taxon>
        <taxon>Bacillati</taxon>
        <taxon>Cyanobacteriota</taxon>
        <taxon>Cyanophyceae</taxon>
        <taxon>Oscillatoriophycideae</taxon>
        <taxon>Chroococcales</taxon>
        <taxon>Aphanothecaceae</taxon>
        <taxon>Crocosphaera</taxon>
        <taxon>Crocosphaera chwakensis</taxon>
    </lineage>
</organism>
<dbReference type="EMBL" id="AAXW01000039">
    <property type="protein sequence ID" value="EAZ89657.1"/>
    <property type="molecule type" value="Genomic_DNA"/>
</dbReference>
<dbReference type="InterPro" id="IPR054181">
    <property type="entry name" value="DUF6888"/>
</dbReference>
<evidence type="ECO:0000259" key="1">
    <source>
        <dbReference type="Pfam" id="PF21828"/>
    </source>
</evidence>
<proteinExistence type="predicted"/>
<name>A3IV03_9CHRO</name>
<dbReference type="Proteomes" id="UP000003781">
    <property type="component" value="Unassembled WGS sequence"/>
</dbReference>
<sequence>MLSNGYQEIYLFRFDEKIGNVFILAGDNIQIVIPPDGEWYFI</sequence>
<keyword evidence="3" id="KW-1185">Reference proteome</keyword>
<evidence type="ECO:0000313" key="3">
    <source>
        <dbReference type="Proteomes" id="UP000003781"/>
    </source>
</evidence>
<evidence type="ECO:0000313" key="2">
    <source>
        <dbReference type="EMBL" id="EAZ89657.1"/>
    </source>
</evidence>
<accession>A3IV03</accession>
<gene>
    <name evidence="2" type="ORF">CY0110_11102</name>
</gene>
<dbReference type="RefSeq" id="WP_008277209.1">
    <property type="nucleotide sequence ID" value="NZ_AAXW01000039.1"/>
</dbReference>
<protein>
    <recommendedName>
        <fullName evidence="1">DUF6888 domain-containing protein</fullName>
    </recommendedName>
</protein>
<feature type="domain" description="DUF6888" evidence="1">
    <location>
        <begin position="1"/>
        <end position="39"/>
    </location>
</feature>
<dbReference type="AlphaFoldDB" id="A3IV03"/>
<reference evidence="2 3" key="1">
    <citation type="submission" date="2007-03" db="EMBL/GenBank/DDBJ databases">
        <authorList>
            <person name="Stal L."/>
            <person name="Ferriera S."/>
            <person name="Johnson J."/>
            <person name="Kravitz S."/>
            <person name="Beeson K."/>
            <person name="Sutton G."/>
            <person name="Rogers Y.-H."/>
            <person name="Friedman R."/>
            <person name="Frazier M."/>
            <person name="Venter J.C."/>
        </authorList>
    </citation>
    <scope>NUCLEOTIDE SEQUENCE [LARGE SCALE GENOMIC DNA]</scope>
    <source>
        <strain evidence="2 3">CCY0110</strain>
    </source>
</reference>
<comment type="caution">
    <text evidence="2">The sequence shown here is derived from an EMBL/GenBank/DDBJ whole genome shotgun (WGS) entry which is preliminary data.</text>
</comment>
<dbReference type="Pfam" id="PF21828">
    <property type="entry name" value="DUF6888"/>
    <property type="match status" value="1"/>
</dbReference>